<dbReference type="Gene3D" id="1.25.40.470">
    <property type="match status" value="1"/>
</dbReference>
<sequence>MVRLEVSQHTEHKEVAACVEWGPNYELMSGSDDMQIVRWSVDGDMLAKTTLDSCATSIAWMPSIGKSVSDLYAVSCTDGTYRLMTGNGREDRKVRAHHGAAIRVAWTFDGTALYSAGEDGELKVWSKTGNLRSTPIKAASPIYCFAIGASEEVCYACDRKVHVSSVGERKAQSWKAHEGIVLCVDWNTVNNLIVSGGEDCRYKVWDALGRQLYQSQPYAHVITSVAWTPNGAYFAVGAFNMLRLCDRTGWSCCREHAGGGSILDISWTTDGTQLAGASGTGAIVLGQLVDRCHEWNYFEVTLETPRLVVVNDLSNDTYEKLDFSRDRVVEMAVGYGHLVVTTTTQCYVYSTSNWNTPYIFDTPQTLSLVLLSDRHFLGMAPSSLTIYAYDGGRKVSQPRFHGLRTEILSATSISLAPDVVAILDGADKKLVRLFDVATGAPRAGVETIQHKKDVTFLALNQNMAGSFVRQLIVIDSNKELHVYQTNAASHGHKLQTQVDAASWHDKSEMLAAIADGQLLVWAYPQIVWIDRDLLPSTVTSKDVGTEVGKLPTIVSFRDSRLVARRADGPLVTATVSPHPAALFGFASTGRWNEALRLCQFVEDEPCWAMMAAMAINDRNLDVAEISFAALKLIDKLEYVLYIKGLPSEEATNAEIALLKRRPEDAERILLQATPPLLYRAIKLNIRLFRWGRALELAVKHRSHVDTVLAYRARYLKDFKKEEKDDRFKQLNDSVKWDWAQIKAKKDLEKKEEYARAGKPMPEKDKNSCFPSGGLGEYKITAQDRGELRSRCSTGPKKPGGGAVPGWGMMASMPRA</sequence>
<evidence type="ECO:0000256" key="3">
    <source>
        <dbReference type="ARBA" id="ARBA00023273"/>
    </source>
</evidence>
<dbReference type="InterPro" id="IPR001680">
    <property type="entry name" value="WD40_rpt"/>
</dbReference>
<dbReference type="GO" id="GO:0060271">
    <property type="term" value="P:cilium assembly"/>
    <property type="evidence" value="ECO:0007669"/>
    <property type="project" value="TreeGrafter"/>
</dbReference>
<keyword evidence="2" id="KW-0969">Cilium</keyword>
<protein>
    <recommendedName>
        <fullName evidence="10">Intraflagellar transport protein 80</fullName>
    </recommendedName>
</protein>
<name>A0AAD7U5Z9_9STRA</name>
<dbReference type="Gene3D" id="2.130.10.10">
    <property type="entry name" value="YVTN repeat-like/Quinoprotein amine dehydrogenase"/>
    <property type="match status" value="3"/>
</dbReference>
<dbReference type="PROSITE" id="PS50082">
    <property type="entry name" value="WD_REPEATS_2"/>
    <property type="match status" value="2"/>
</dbReference>
<evidence type="ECO:0008006" key="10">
    <source>
        <dbReference type="Google" id="ProtNLM"/>
    </source>
</evidence>
<keyword evidence="3" id="KW-0966">Cell projection</keyword>
<evidence type="ECO:0000256" key="4">
    <source>
        <dbReference type="PROSITE-ProRule" id="PRU00221"/>
    </source>
</evidence>
<dbReference type="PANTHER" id="PTHR24098">
    <property type="entry name" value="OUTER SEGMENT 5"/>
    <property type="match status" value="1"/>
</dbReference>
<proteinExistence type="predicted"/>
<dbReference type="SMART" id="SM00320">
    <property type="entry name" value="WD40"/>
    <property type="match status" value="6"/>
</dbReference>
<dbReference type="SUPFAM" id="SSF50978">
    <property type="entry name" value="WD40 repeat-like"/>
    <property type="match status" value="2"/>
</dbReference>
<dbReference type="AlphaFoldDB" id="A0AAD7U5Z9"/>
<evidence type="ECO:0000259" key="7">
    <source>
        <dbReference type="Pfam" id="PF23387"/>
    </source>
</evidence>
<feature type="domain" description="IFT80/172/WDR35 TPR" evidence="7">
    <location>
        <begin position="606"/>
        <end position="752"/>
    </location>
</feature>
<feature type="region of interest" description="Disordered" evidence="5">
    <location>
        <begin position="785"/>
        <end position="815"/>
    </location>
</feature>
<dbReference type="InterPro" id="IPR056456">
    <property type="entry name" value="Beta-prop_IFT80_2nd"/>
</dbReference>
<dbReference type="InterPro" id="IPR015943">
    <property type="entry name" value="WD40/YVTN_repeat-like_dom_sf"/>
</dbReference>
<evidence type="ECO:0000256" key="2">
    <source>
        <dbReference type="ARBA" id="ARBA00023069"/>
    </source>
</evidence>
<evidence type="ECO:0000256" key="1">
    <source>
        <dbReference type="ARBA" id="ARBA00004138"/>
    </source>
</evidence>
<evidence type="ECO:0000313" key="8">
    <source>
        <dbReference type="EMBL" id="KAJ8598728.1"/>
    </source>
</evidence>
<dbReference type="GO" id="GO:0005929">
    <property type="term" value="C:cilium"/>
    <property type="evidence" value="ECO:0007669"/>
    <property type="project" value="UniProtKB-SubCell"/>
</dbReference>
<dbReference type="FunFam" id="1.25.40.470:FF:000007">
    <property type="entry name" value="Intraflagellar transport 80 homolog (Chlamydomonas)"/>
    <property type="match status" value="1"/>
</dbReference>
<dbReference type="Pfam" id="PF00400">
    <property type="entry name" value="WD40"/>
    <property type="match status" value="2"/>
</dbReference>
<keyword evidence="9" id="KW-1185">Reference proteome</keyword>
<feature type="repeat" description="WD" evidence="4">
    <location>
        <begin position="174"/>
        <end position="206"/>
    </location>
</feature>
<dbReference type="GO" id="GO:0030992">
    <property type="term" value="C:intraciliary transport particle B"/>
    <property type="evidence" value="ECO:0007669"/>
    <property type="project" value="TreeGrafter"/>
</dbReference>
<comment type="subcellular location">
    <subcellularLocation>
        <location evidence="1">Cell projection</location>
        <location evidence="1">Cilium</location>
    </subcellularLocation>
</comment>
<dbReference type="EMBL" id="JAQMWT010000659">
    <property type="protein sequence ID" value="KAJ8598728.1"/>
    <property type="molecule type" value="Genomic_DNA"/>
</dbReference>
<gene>
    <name evidence="8" type="ORF">CTAYLR_010223</name>
</gene>
<accession>A0AAD7U5Z9</accession>
<dbReference type="Proteomes" id="UP001230188">
    <property type="component" value="Unassembled WGS sequence"/>
</dbReference>
<dbReference type="PROSITE" id="PS50294">
    <property type="entry name" value="WD_REPEATS_REGION"/>
    <property type="match status" value="2"/>
</dbReference>
<dbReference type="InterPro" id="IPR036322">
    <property type="entry name" value="WD40_repeat_dom_sf"/>
</dbReference>
<dbReference type="Pfam" id="PF23387">
    <property type="entry name" value="TPR_IFT80_172"/>
    <property type="match status" value="1"/>
</dbReference>
<dbReference type="Pfam" id="PF23335">
    <property type="entry name" value="Beta-prop_IFT80_2nd"/>
    <property type="match status" value="1"/>
</dbReference>
<dbReference type="InterPro" id="IPR056157">
    <property type="entry name" value="TPR_IFT80_172_dom"/>
</dbReference>
<feature type="repeat" description="WD" evidence="4">
    <location>
        <begin position="94"/>
        <end position="126"/>
    </location>
</feature>
<reference evidence="8" key="1">
    <citation type="submission" date="2023-01" db="EMBL/GenBank/DDBJ databases">
        <title>Metagenome sequencing of chrysophaentin producing Chrysophaeum taylorii.</title>
        <authorList>
            <person name="Davison J."/>
            <person name="Bewley C."/>
        </authorList>
    </citation>
    <scope>NUCLEOTIDE SEQUENCE</scope>
    <source>
        <strain evidence="8">NIES-1699</strain>
    </source>
</reference>
<evidence type="ECO:0000256" key="5">
    <source>
        <dbReference type="SAM" id="MobiDB-lite"/>
    </source>
</evidence>
<feature type="compositionally biased region" description="Low complexity" evidence="5">
    <location>
        <begin position="805"/>
        <end position="815"/>
    </location>
</feature>
<evidence type="ECO:0000313" key="9">
    <source>
        <dbReference type="Proteomes" id="UP001230188"/>
    </source>
</evidence>
<comment type="caution">
    <text evidence="8">The sequence shown here is derived from an EMBL/GenBank/DDBJ whole genome shotgun (WGS) entry which is preliminary data.</text>
</comment>
<dbReference type="PANTHER" id="PTHR24098:SF0">
    <property type="entry name" value="OUTER SEGMENT 5"/>
    <property type="match status" value="1"/>
</dbReference>
<evidence type="ECO:0000259" key="6">
    <source>
        <dbReference type="Pfam" id="PF23335"/>
    </source>
</evidence>
<organism evidence="8 9">
    <name type="scientific">Chrysophaeum taylorii</name>
    <dbReference type="NCBI Taxonomy" id="2483200"/>
    <lineage>
        <taxon>Eukaryota</taxon>
        <taxon>Sar</taxon>
        <taxon>Stramenopiles</taxon>
        <taxon>Ochrophyta</taxon>
        <taxon>Pelagophyceae</taxon>
        <taxon>Pelagomonadales</taxon>
        <taxon>Pelagomonadaceae</taxon>
        <taxon>Chrysophaeum</taxon>
    </lineage>
</organism>
<keyword evidence="4" id="KW-0853">WD repeat</keyword>
<feature type="domain" description="IFT80 second beta-propeller" evidence="6">
    <location>
        <begin position="290"/>
        <end position="577"/>
    </location>
</feature>